<dbReference type="InterPro" id="IPR036691">
    <property type="entry name" value="Endo/exonu/phosph_ase_sf"/>
</dbReference>
<feature type="domain" description="Endonuclease/exonuclease/phosphatase" evidence="11">
    <location>
        <begin position="48"/>
        <end position="281"/>
    </location>
</feature>
<evidence type="ECO:0000256" key="8">
    <source>
        <dbReference type="ARBA" id="ARBA00022842"/>
    </source>
</evidence>
<comment type="cofactor">
    <cofactor evidence="2">
        <name>Mg(2+)</name>
        <dbReference type="ChEBI" id="CHEBI:18420"/>
    </cofactor>
</comment>
<evidence type="ECO:0000313" key="12">
    <source>
        <dbReference type="EMBL" id="PRP77790.1"/>
    </source>
</evidence>
<evidence type="ECO:0000256" key="10">
    <source>
        <dbReference type="ARBA" id="ARBA00023242"/>
    </source>
</evidence>
<keyword evidence="8" id="KW-0460">Magnesium</keyword>
<dbReference type="SUPFAM" id="SSF56219">
    <property type="entry name" value="DNase I-like"/>
    <property type="match status" value="1"/>
</dbReference>
<dbReference type="EMBL" id="MDYQ01000254">
    <property type="protein sequence ID" value="PRP77790.1"/>
    <property type="molecule type" value="Genomic_DNA"/>
</dbReference>
<keyword evidence="6" id="KW-0227">DNA damage</keyword>
<dbReference type="GO" id="GO:0003697">
    <property type="term" value="F:single-stranded DNA binding"/>
    <property type="evidence" value="ECO:0007669"/>
    <property type="project" value="TreeGrafter"/>
</dbReference>
<name>A0A2P6N1K2_9EUKA</name>
<dbReference type="GO" id="GO:0046872">
    <property type="term" value="F:metal ion binding"/>
    <property type="evidence" value="ECO:0007669"/>
    <property type="project" value="UniProtKB-KW"/>
</dbReference>
<keyword evidence="5" id="KW-0479">Metal-binding</keyword>
<gene>
    <name evidence="12" type="ORF">PROFUN_07732</name>
</gene>
<dbReference type="GO" id="GO:0004527">
    <property type="term" value="F:exonuclease activity"/>
    <property type="evidence" value="ECO:0007669"/>
    <property type="project" value="UniProtKB-KW"/>
</dbReference>
<dbReference type="GO" id="GO:0070260">
    <property type="term" value="F:5'-tyrosyl-DNA phosphodiesterase activity"/>
    <property type="evidence" value="ECO:0007669"/>
    <property type="project" value="TreeGrafter"/>
</dbReference>
<reference evidence="12 13" key="1">
    <citation type="journal article" date="2018" name="Genome Biol. Evol.">
        <title>Multiple Roots of Fruiting Body Formation in Amoebozoa.</title>
        <authorList>
            <person name="Hillmann F."/>
            <person name="Forbes G."/>
            <person name="Novohradska S."/>
            <person name="Ferling I."/>
            <person name="Riege K."/>
            <person name="Groth M."/>
            <person name="Westermann M."/>
            <person name="Marz M."/>
            <person name="Spaller T."/>
            <person name="Winckler T."/>
            <person name="Schaap P."/>
            <person name="Glockner G."/>
        </authorList>
    </citation>
    <scope>NUCLEOTIDE SEQUENCE [LARGE SCALE GENOMIC DNA]</scope>
    <source>
        <strain evidence="12 13">Jena</strain>
    </source>
</reference>
<keyword evidence="7" id="KW-0378">Hydrolase</keyword>
<dbReference type="GO" id="GO:0005737">
    <property type="term" value="C:cytoplasm"/>
    <property type="evidence" value="ECO:0007669"/>
    <property type="project" value="TreeGrafter"/>
</dbReference>
<dbReference type="OrthoDB" id="9975959at2759"/>
<dbReference type="Gene3D" id="3.60.10.10">
    <property type="entry name" value="Endonuclease/exonuclease/phosphatase"/>
    <property type="match status" value="1"/>
</dbReference>
<keyword evidence="9" id="KW-0234">DNA repair</keyword>
<evidence type="ECO:0000313" key="13">
    <source>
        <dbReference type="Proteomes" id="UP000241769"/>
    </source>
</evidence>
<dbReference type="GO" id="GO:0004519">
    <property type="term" value="F:endonuclease activity"/>
    <property type="evidence" value="ECO:0007669"/>
    <property type="project" value="UniProtKB-KW"/>
</dbReference>
<dbReference type="GO" id="GO:0006302">
    <property type="term" value="P:double-strand break repair"/>
    <property type="evidence" value="ECO:0007669"/>
    <property type="project" value="TreeGrafter"/>
</dbReference>
<dbReference type="InterPro" id="IPR005135">
    <property type="entry name" value="Endo/exonuclease/phosphatase"/>
</dbReference>
<evidence type="ECO:0000256" key="2">
    <source>
        <dbReference type="ARBA" id="ARBA00001946"/>
    </source>
</evidence>
<keyword evidence="12" id="KW-0269">Exonuclease</keyword>
<evidence type="ECO:0000259" key="11">
    <source>
        <dbReference type="Pfam" id="PF03372"/>
    </source>
</evidence>
<accession>A0A2P6N1K2</accession>
<evidence type="ECO:0000256" key="1">
    <source>
        <dbReference type="ARBA" id="ARBA00001936"/>
    </source>
</evidence>
<keyword evidence="10" id="KW-0539">Nucleus</keyword>
<evidence type="ECO:0000256" key="5">
    <source>
        <dbReference type="ARBA" id="ARBA00022723"/>
    </source>
</evidence>
<keyword evidence="12" id="KW-0255">Endonuclease</keyword>
<comment type="caution">
    <text evidence="12">The sequence shown here is derived from an EMBL/GenBank/DDBJ whole genome shotgun (WGS) entry which is preliminary data.</text>
</comment>
<dbReference type="Pfam" id="PF03372">
    <property type="entry name" value="Exo_endo_phos"/>
    <property type="match status" value="1"/>
</dbReference>
<evidence type="ECO:0000256" key="9">
    <source>
        <dbReference type="ARBA" id="ARBA00023204"/>
    </source>
</evidence>
<evidence type="ECO:0000256" key="3">
    <source>
        <dbReference type="ARBA" id="ARBA00004322"/>
    </source>
</evidence>
<dbReference type="AlphaFoldDB" id="A0A2P6N1K2"/>
<dbReference type="Proteomes" id="UP000241769">
    <property type="component" value="Unassembled WGS sequence"/>
</dbReference>
<dbReference type="InParanoid" id="A0A2P6N1K2"/>
<proteinExistence type="predicted"/>
<organism evidence="12 13">
    <name type="scientific">Planoprotostelium fungivorum</name>
    <dbReference type="NCBI Taxonomy" id="1890364"/>
    <lineage>
        <taxon>Eukaryota</taxon>
        <taxon>Amoebozoa</taxon>
        <taxon>Evosea</taxon>
        <taxon>Variosea</taxon>
        <taxon>Cavosteliida</taxon>
        <taxon>Cavosteliaceae</taxon>
        <taxon>Planoprotostelium</taxon>
    </lineage>
</organism>
<comment type="subcellular location">
    <subcellularLocation>
        <location evidence="3">Nucleus</location>
        <location evidence="3">PML body</location>
    </subcellularLocation>
</comment>
<dbReference type="PANTHER" id="PTHR15822">
    <property type="entry name" value="TRAF AND TNF RECEPTOR-ASSOCIATED PROTEIN"/>
    <property type="match status" value="1"/>
</dbReference>
<dbReference type="InterPro" id="IPR051547">
    <property type="entry name" value="TDP2-like"/>
</dbReference>
<keyword evidence="4" id="KW-0540">Nuclease</keyword>
<evidence type="ECO:0000256" key="4">
    <source>
        <dbReference type="ARBA" id="ARBA00022722"/>
    </source>
</evidence>
<dbReference type="STRING" id="1890364.A0A2P6N1K2"/>
<sequence length="294" mass="34028">MHPTPKMNPVPKGDFTSRPEKILHHEMFSWRHKREKKVSSDARQLKVLTWNIFFGDDKKIRHPKLLDIVHSEDPDIICFQEVTQDFVNLLMSQAWVRDHYFVADLSNAWPACWYGVMVLSKKRPAKVFRQLLPTRQGRSLLAFEFLINGKSFVVSTIHLESMDNDRDIRKAQMGIIFDQIGSSSSSILCGDCNFGDGPENEEIPHAYVDAWRVLHKTDDPDPKLALGHTFDHEKNPLIPFPITRRLDRVFLRSSEWEVVGMKMLGEESFKVEEKKTWPSDHWGLSCIIRSNASS</sequence>
<dbReference type="CDD" id="cd09080">
    <property type="entry name" value="TDP2"/>
    <property type="match status" value="1"/>
</dbReference>
<evidence type="ECO:0000256" key="7">
    <source>
        <dbReference type="ARBA" id="ARBA00022801"/>
    </source>
</evidence>
<protein>
    <submittedName>
        <fullName evidence="12">Endonuclease/Exonuclease/phosphatase family protein</fullName>
    </submittedName>
</protein>
<evidence type="ECO:0000256" key="6">
    <source>
        <dbReference type="ARBA" id="ARBA00022763"/>
    </source>
</evidence>
<dbReference type="PANTHER" id="PTHR15822:SF4">
    <property type="entry name" value="TYROSYL-DNA PHOSPHODIESTERASE 2"/>
    <property type="match status" value="1"/>
</dbReference>
<comment type="cofactor">
    <cofactor evidence="1">
        <name>Mn(2+)</name>
        <dbReference type="ChEBI" id="CHEBI:29035"/>
    </cofactor>
</comment>
<keyword evidence="13" id="KW-1185">Reference proteome</keyword>